<gene>
    <name evidence="1" type="ORF">LCGC14_1808690</name>
</gene>
<name>A0A0F9HAH2_9ZZZZ</name>
<evidence type="ECO:0008006" key="2">
    <source>
        <dbReference type="Google" id="ProtNLM"/>
    </source>
</evidence>
<dbReference type="AlphaFoldDB" id="A0A0F9HAH2"/>
<sequence>MIYGAKFWNDRDRCYYRQDNNPTEQLLKKREEEGWLESCGPTAAVNCLAALGYNLKILCPGPYLPQPEEILMDFFNDPRNYDELEKIRADVLNAHLGNRIPQFYPHAVKQVFGAIGVFVWVSGYVKTISYLKHGWTLQLCIVDPGHYIAAVAYDDESSEIIYNDPWPAGVGGNGFNQRLNIAEFDRNVKKFAIIYKEQKYAD</sequence>
<evidence type="ECO:0000313" key="1">
    <source>
        <dbReference type="EMBL" id="KKM00012.1"/>
    </source>
</evidence>
<proteinExistence type="predicted"/>
<accession>A0A0F9HAH2</accession>
<organism evidence="1">
    <name type="scientific">marine sediment metagenome</name>
    <dbReference type="NCBI Taxonomy" id="412755"/>
    <lineage>
        <taxon>unclassified sequences</taxon>
        <taxon>metagenomes</taxon>
        <taxon>ecological metagenomes</taxon>
    </lineage>
</organism>
<reference evidence="1" key="1">
    <citation type="journal article" date="2015" name="Nature">
        <title>Complex archaea that bridge the gap between prokaryotes and eukaryotes.</title>
        <authorList>
            <person name="Spang A."/>
            <person name="Saw J.H."/>
            <person name="Jorgensen S.L."/>
            <person name="Zaremba-Niedzwiedzka K."/>
            <person name="Martijn J."/>
            <person name="Lind A.E."/>
            <person name="van Eijk R."/>
            <person name="Schleper C."/>
            <person name="Guy L."/>
            <person name="Ettema T.J."/>
        </authorList>
    </citation>
    <scope>NUCLEOTIDE SEQUENCE</scope>
</reference>
<dbReference type="EMBL" id="LAZR01017533">
    <property type="protein sequence ID" value="KKM00012.1"/>
    <property type="molecule type" value="Genomic_DNA"/>
</dbReference>
<protein>
    <recommendedName>
        <fullName evidence="2">Peptidase C39-like domain-containing protein</fullName>
    </recommendedName>
</protein>
<comment type="caution">
    <text evidence="1">The sequence shown here is derived from an EMBL/GenBank/DDBJ whole genome shotgun (WGS) entry which is preliminary data.</text>
</comment>